<feature type="compositionally biased region" description="Basic and acidic residues" evidence="2">
    <location>
        <begin position="214"/>
        <end position="227"/>
    </location>
</feature>
<dbReference type="KEGG" id="aqu:105312124"/>
<evidence type="ECO:0000313" key="4">
    <source>
        <dbReference type="Proteomes" id="UP000007879"/>
    </source>
</evidence>
<proteinExistence type="predicted"/>
<dbReference type="Proteomes" id="UP000007879">
    <property type="component" value="Unassembled WGS sequence"/>
</dbReference>
<reference evidence="4" key="1">
    <citation type="journal article" date="2010" name="Nature">
        <title>The Amphimedon queenslandica genome and the evolution of animal complexity.</title>
        <authorList>
            <person name="Srivastava M."/>
            <person name="Simakov O."/>
            <person name="Chapman J."/>
            <person name="Fahey B."/>
            <person name="Gauthier M.E."/>
            <person name="Mitros T."/>
            <person name="Richards G.S."/>
            <person name="Conaco C."/>
            <person name="Dacre M."/>
            <person name="Hellsten U."/>
            <person name="Larroux C."/>
            <person name="Putnam N.H."/>
            <person name="Stanke M."/>
            <person name="Adamska M."/>
            <person name="Darling A."/>
            <person name="Degnan S.M."/>
            <person name="Oakley T.H."/>
            <person name="Plachetzki D.C."/>
            <person name="Zhai Y."/>
            <person name="Adamski M."/>
            <person name="Calcino A."/>
            <person name="Cummins S.F."/>
            <person name="Goodstein D.M."/>
            <person name="Harris C."/>
            <person name="Jackson D.J."/>
            <person name="Leys S.P."/>
            <person name="Shu S."/>
            <person name="Woodcroft B.J."/>
            <person name="Vervoort M."/>
            <person name="Kosik K.S."/>
            <person name="Manning G."/>
            <person name="Degnan B.M."/>
            <person name="Rokhsar D.S."/>
        </authorList>
    </citation>
    <scope>NUCLEOTIDE SEQUENCE [LARGE SCALE GENOMIC DNA]</scope>
</reference>
<dbReference type="EnsemblMetazoa" id="Aqu2.1.36496_001">
    <property type="protein sequence ID" value="Aqu2.1.36496_001"/>
    <property type="gene ID" value="Aqu2.1.36496"/>
</dbReference>
<gene>
    <name evidence="3" type="primary">105312124</name>
</gene>
<dbReference type="EnsemblMetazoa" id="XM_011404515.2">
    <property type="protein sequence ID" value="XP_011402817.1"/>
    <property type="gene ID" value="LOC105312124"/>
</dbReference>
<keyword evidence="1" id="KW-0175">Coiled coil</keyword>
<dbReference type="Gene3D" id="1.10.287.1490">
    <property type="match status" value="1"/>
</dbReference>
<evidence type="ECO:0000256" key="1">
    <source>
        <dbReference type="SAM" id="Coils"/>
    </source>
</evidence>
<evidence type="ECO:0000256" key="2">
    <source>
        <dbReference type="SAM" id="MobiDB-lite"/>
    </source>
</evidence>
<accession>A0A1X7V910</accession>
<name>A0A1X7V910_AMPQE</name>
<feature type="region of interest" description="Disordered" evidence="2">
    <location>
        <begin position="214"/>
        <end position="235"/>
    </location>
</feature>
<sequence>MEGSIKLLEANRVLSPVRCSSKPLPPIALETDNTDGMSKGSSHMFLEQSKVEVEESMKHLLTEAQTVEAKIHRGIEVLWQRMQDLLEHKSQEMQQQVTSLKEELSESEGKLSRLSAQEAALVQQSAKASTQLTKEERKRKDLEQSISGLQAKLDASQKELNALTLHFKDREKAQKEEVQKLQSQLEEKTSALKDYQMKIKQLTEKMNLLTKDLTHEKSSSEKQHRNTSDQLAQQTSENRKLMLEISKLKGTLASTVSSLTACKEEKKKLEQALHLQEQDHEITIGRMNKKHASVTKELEEQIAALKKELELLNKQYAIDAEFYKQQLMENEKELATLRALAKNSNSDSYLEARIQFLRHQNLQEIKLQQDRKSNRK</sequence>
<protein>
    <submittedName>
        <fullName evidence="3">Uncharacterized protein</fullName>
    </submittedName>
</protein>
<dbReference type="AlphaFoldDB" id="A0A1X7V910"/>
<organism evidence="3">
    <name type="scientific">Amphimedon queenslandica</name>
    <name type="common">Sponge</name>
    <dbReference type="NCBI Taxonomy" id="400682"/>
    <lineage>
        <taxon>Eukaryota</taxon>
        <taxon>Metazoa</taxon>
        <taxon>Porifera</taxon>
        <taxon>Demospongiae</taxon>
        <taxon>Heteroscleromorpha</taxon>
        <taxon>Haplosclerida</taxon>
        <taxon>Niphatidae</taxon>
        <taxon>Amphimedon</taxon>
    </lineage>
</organism>
<dbReference type="InParanoid" id="A0A1X7V910"/>
<feature type="coiled-coil region" evidence="1">
    <location>
        <begin position="259"/>
        <end position="340"/>
    </location>
</feature>
<feature type="compositionally biased region" description="Basic and acidic residues" evidence="2">
    <location>
        <begin position="100"/>
        <end position="111"/>
    </location>
</feature>
<reference evidence="3" key="2">
    <citation type="submission" date="2017-05" db="UniProtKB">
        <authorList>
            <consortium name="EnsemblMetazoa"/>
        </authorList>
    </citation>
    <scope>IDENTIFICATION</scope>
</reference>
<feature type="region of interest" description="Disordered" evidence="2">
    <location>
        <begin position="93"/>
        <end position="116"/>
    </location>
</feature>
<evidence type="ECO:0000313" key="3">
    <source>
        <dbReference type="EnsemblMetazoa" id="Aqu2.1.36496_001"/>
    </source>
</evidence>
<dbReference type="OrthoDB" id="10607361at2759"/>
<keyword evidence="4" id="KW-1185">Reference proteome</keyword>